<proteinExistence type="predicted"/>
<keyword evidence="3" id="KW-1185">Reference proteome</keyword>
<dbReference type="AlphaFoldDB" id="A0A6A4AQW6"/>
<reference evidence="2 3" key="1">
    <citation type="submission" date="2018-08" db="EMBL/GenBank/DDBJ databases">
        <title>Genomic investigation of the strawberry pathogen Phytophthora fragariae indicates pathogenicity is determined by transcriptional variation in three key races.</title>
        <authorList>
            <person name="Adams T.M."/>
            <person name="Armitage A.D."/>
            <person name="Sobczyk M.K."/>
            <person name="Bates H.J."/>
            <person name="Dunwell J.M."/>
            <person name="Nellist C.F."/>
            <person name="Harrison R.J."/>
        </authorList>
    </citation>
    <scope>NUCLEOTIDE SEQUENCE [LARGE SCALE GENOMIC DNA]</scope>
    <source>
        <strain evidence="2 3">SCRP333</strain>
    </source>
</reference>
<sequence>MHDGFGGANGPVLFCLLLLQRCPARVTKDGGGVRAADRMLQLPSSKWCPARVTEDCGGVRVADCMLQLPSSKVRDRVSGSVTEAGGGVRAADGNLPLPGRRFMTSEVGRSWRY</sequence>
<comment type="caution">
    <text evidence="2">The sequence shown here is derived from an EMBL/GenBank/DDBJ whole genome shotgun (WGS) entry which is preliminary data.</text>
</comment>
<evidence type="ECO:0008006" key="4">
    <source>
        <dbReference type="Google" id="ProtNLM"/>
    </source>
</evidence>
<gene>
    <name evidence="2" type="ORF">PR003_g34597</name>
</gene>
<accession>A0A6A4AQW6</accession>
<name>A0A6A4AQW6_9STRA</name>
<evidence type="ECO:0000313" key="2">
    <source>
        <dbReference type="EMBL" id="KAE9259873.1"/>
    </source>
</evidence>
<feature type="chain" id="PRO_5025423614" description="Secreted protein" evidence="1">
    <location>
        <begin position="25"/>
        <end position="113"/>
    </location>
</feature>
<evidence type="ECO:0000256" key="1">
    <source>
        <dbReference type="SAM" id="SignalP"/>
    </source>
</evidence>
<protein>
    <recommendedName>
        <fullName evidence="4">Secreted protein</fullName>
    </recommendedName>
</protein>
<evidence type="ECO:0000313" key="3">
    <source>
        <dbReference type="Proteomes" id="UP000434957"/>
    </source>
</evidence>
<feature type="signal peptide" evidence="1">
    <location>
        <begin position="1"/>
        <end position="24"/>
    </location>
</feature>
<dbReference type="EMBL" id="QXFT01011845">
    <property type="protein sequence ID" value="KAE9259873.1"/>
    <property type="molecule type" value="Genomic_DNA"/>
</dbReference>
<organism evidence="2 3">
    <name type="scientific">Phytophthora rubi</name>
    <dbReference type="NCBI Taxonomy" id="129364"/>
    <lineage>
        <taxon>Eukaryota</taxon>
        <taxon>Sar</taxon>
        <taxon>Stramenopiles</taxon>
        <taxon>Oomycota</taxon>
        <taxon>Peronosporomycetes</taxon>
        <taxon>Peronosporales</taxon>
        <taxon>Peronosporaceae</taxon>
        <taxon>Phytophthora</taxon>
    </lineage>
</organism>
<dbReference type="Proteomes" id="UP000434957">
    <property type="component" value="Unassembled WGS sequence"/>
</dbReference>
<keyword evidence="1" id="KW-0732">Signal</keyword>